<dbReference type="EMBL" id="CP024614">
    <property type="protein sequence ID" value="AUS52926.1"/>
    <property type="molecule type" value="Genomic_DNA"/>
</dbReference>
<dbReference type="AlphaFoldDB" id="A0A2I7WDD8"/>
<evidence type="ECO:0000313" key="1">
    <source>
        <dbReference type="EMBL" id="AUS52926.1"/>
    </source>
</evidence>
<dbReference type="Proteomes" id="UP000236349">
    <property type="component" value="Chromosome"/>
</dbReference>
<sequence length="170" mass="18429">MLVVVQHGHVKPDIGQRMDERGQRTVTGPADLGLHAVDLDGRRDAGRAAVVVGSVHMLPYPLQRPHRGQILLGERIPHLLGRDLATLACCTLCDLLDYLGKLDLQPPRQGKAVVGLHDVGHAALAGLRVDPDHRLVGAPDIARVDGQIRHLPQHVVDVTVGGIRIQLHRV</sequence>
<proteinExistence type="predicted"/>
<reference evidence="1 2" key="1">
    <citation type="submission" date="2017-10" db="EMBL/GenBank/DDBJ databases">
        <title>Clinical isolate obtained from a human patient with meningeal tuberculosis in michoacan, Mexico.</title>
        <authorList>
            <person name="Guillen-Nepita A.L."/>
            <person name="Negrete-Paz A.M."/>
            <person name="Vazquez-Marrufo G."/>
            <person name="Cruz-Hernandez A."/>
            <person name="Fresia P."/>
            <person name="Naya H."/>
            <person name="Vazquez-Garciduenas M.S."/>
        </authorList>
    </citation>
    <scope>NUCLEOTIDE SEQUENCE [LARGE SCALE GENOMIC DNA]</scope>
    <source>
        <strain evidence="2">Beijing/MYC004</strain>
    </source>
</reference>
<evidence type="ECO:0000313" key="2">
    <source>
        <dbReference type="Proteomes" id="UP000236349"/>
    </source>
</evidence>
<protein>
    <submittedName>
        <fullName evidence="1">Uncharacterized protein</fullName>
    </submittedName>
</protein>
<accession>A0A2I7WDD8</accession>
<name>A0A2I7WDD8_MYCTX</name>
<gene>
    <name evidence="1" type="ORF">CAB90_04140</name>
</gene>
<organism evidence="1 2">
    <name type="scientific">Mycobacterium tuberculosis</name>
    <dbReference type="NCBI Taxonomy" id="1773"/>
    <lineage>
        <taxon>Bacteria</taxon>
        <taxon>Bacillati</taxon>
        <taxon>Actinomycetota</taxon>
        <taxon>Actinomycetes</taxon>
        <taxon>Mycobacteriales</taxon>
        <taxon>Mycobacteriaceae</taxon>
        <taxon>Mycobacterium</taxon>
        <taxon>Mycobacterium tuberculosis complex</taxon>
    </lineage>
</organism>